<evidence type="ECO:0000259" key="3">
    <source>
        <dbReference type="Pfam" id="PF11181"/>
    </source>
</evidence>
<gene>
    <name evidence="4" type="ORF">HDA30_001073</name>
</gene>
<dbReference type="RefSeq" id="WP_184241317.1">
    <property type="nucleotide sequence ID" value="NZ_JACHNA010000001.1"/>
</dbReference>
<proteinExistence type="predicted"/>
<feature type="transmembrane region" description="Helical" evidence="2">
    <location>
        <begin position="99"/>
        <end position="123"/>
    </location>
</feature>
<protein>
    <recommendedName>
        <fullName evidence="3">General stress protein 17M-like domain-containing protein</fullName>
    </recommendedName>
</protein>
<sequence>MSFMMSAPAGARGEGMPQGELLATYSTYAQAREAVSTLVAAEDFPATAVSIVGKDLRVVERVRGRLGYPQVALGAAFRGLFFGAMLGGFMLLINPALGWQQVLVSSALGVGVWMIFGVIAFAARKGQTSGQTSVASTQQLVPVSYDVVVAFDHAFRARQLLRLGGAGADPGTAPGGSTASTQPGPAAASSTARTGGSGPAPASDVPGDSAPAGQRGSEPPKGLDRSYGQHLSDDEVARLIEARGGAAPSPRSDGAAADGAPAEHDGHRGR</sequence>
<name>A0A7W7GNX3_9MICC</name>
<feature type="compositionally biased region" description="Basic and acidic residues" evidence="1">
    <location>
        <begin position="261"/>
        <end position="270"/>
    </location>
</feature>
<reference evidence="4 5" key="1">
    <citation type="submission" date="2020-08" db="EMBL/GenBank/DDBJ databases">
        <title>Sequencing the genomes of 1000 actinobacteria strains.</title>
        <authorList>
            <person name="Klenk H.-P."/>
        </authorList>
    </citation>
    <scope>NUCLEOTIDE SEQUENCE [LARGE SCALE GENOMIC DNA]</scope>
    <source>
        <strain evidence="4 5">DSM 23974</strain>
    </source>
</reference>
<dbReference type="InterPro" id="IPR025889">
    <property type="entry name" value="GSP17M-like_dom"/>
</dbReference>
<feature type="region of interest" description="Disordered" evidence="1">
    <location>
        <begin position="166"/>
        <end position="270"/>
    </location>
</feature>
<dbReference type="AlphaFoldDB" id="A0A7W7GNX3"/>
<keyword evidence="2" id="KW-0472">Membrane</keyword>
<keyword evidence="5" id="KW-1185">Reference proteome</keyword>
<evidence type="ECO:0000313" key="4">
    <source>
        <dbReference type="EMBL" id="MBB4735565.1"/>
    </source>
</evidence>
<dbReference type="Proteomes" id="UP000540191">
    <property type="component" value="Unassembled WGS sequence"/>
</dbReference>
<comment type="caution">
    <text evidence="4">The sequence shown here is derived from an EMBL/GenBank/DDBJ whole genome shotgun (WGS) entry which is preliminary data.</text>
</comment>
<feature type="compositionally biased region" description="Basic and acidic residues" evidence="1">
    <location>
        <begin position="231"/>
        <end position="241"/>
    </location>
</feature>
<evidence type="ECO:0000256" key="1">
    <source>
        <dbReference type="SAM" id="MobiDB-lite"/>
    </source>
</evidence>
<evidence type="ECO:0000256" key="2">
    <source>
        <dbReference type="SAM" id="Phobius"/>
    </source>
</evidence>
<dbReference type="EMBL" id="JACHNA010000001">
    <property type="protein sequence ID" value="MBB4735565.1"/>
    <property type="molecule type" value="Genomic_DNA"/>
</dbReference>
<dbReference type="Pfam" id="PF11181">
    <property type="entry name" value="YflT"/>
    <property type="match status" value="1"/>
</dbReference>
<keyword evidence="2" id="KW-0812">Transmembrane</keyword>
<keyword evidence="2" id="KW-1133">Transmembrane helix</keyword>
<feature type="transmembrane region" description="Helical" evidence="2">
    <location>
        <begin position="71"/>
        <end position="93"/>
    </location>
</feature>
<feature type="domain" description="General stress protein 17M-like" evidence="3">
    <location>
        <begin position="21"/>
        <end position="92"/>
    </location>
</feature>
<evidence type="ECO:0000313" key="5">
    <source>
        <dbReference type="Proteomes" id="UP000540191"/>
    </source>
</evidence>
<accession>A0A7W7GNX3</accession>
<organism evidence="4 5">
    <name type="scientific">Micrococcus cohnii</name>
    <dbReference type="NCBI Taxonomy" id="993416"/>
    <lineage>
        <taxon>Bacteria</taxon>
        <taxon>Bacillati</taxon>
        <taxon>Actinomycetota</taxon>
        <taxon>Actinomycetes</taxon>
        <taxon>Micrococcales</taxon>
        <taxon>Micrococcaceae</taxon>
        <taxon>Micrococcus</taxon>
    </lineage>
</organism>
<feature type="compositionally biased region" description="Low complexity" evidence="1">
    <location>
        <begin position="169"/>
        <end position="194"/>
    </location>
</feature>